<accession>A0AAE0SL09</accession>
<keyword evidence="3" id="KW-1185">Reference proteome</keyword>
<dbReference type="PANTHER" id="PTHR48066">
    <property type="entry name" value="CARNOSINE SYNTHASE 1"/>
    <property type="match status" value="1"/>
</dbReference>
<organism evidence="2 3">
    <name type="scientific">Potamilus streckersoni</name>
    <dbReference type="NCBI Taxonomy" id="2493646"/>
    <lineage>
        <taxon>Eukaryota</taxon>
        <taxon>Metazoa</taxon>
        <taxon>Spiralia</taxon>
        <taxon>Lophotrochozoa</taxon>
        <taxon>Mollusca</taxon>
        <taxon>Bivalvia</taxon>
        <taxon>Autobranchia</taxon>
        <taxon>Heteroconchia</taxon>
        <taxon>Palaeoheterodonta</taxon>
        <taxon>Unionida</taxon>
        <taxon>Unionoidea</taxon>
        <taxon>Unionidae</taxon>
        <taxon>Ambleminae</taxon>
        <taxon>Lampsilini</taxon>
        <taxon>Potamilus</taxon>
    </lineage>
</organism>
<evidence type="ECO:0000313" key="2">
    <source>
        <dbReference type="EMBL" id="KAK3593500.1"/>
    </source>
</evidence>
<dbReference type="InterPro" id="IPR031046">
    <property type="entry name" value="CARNS1"/>
</dbReference>
<dbReference type="GO" id="GO:0047730">
    <property type="term" value="F:carnosine synthase activity"/>
    <property type="evidence" value="ECO:0007669"/>
    <property type="project" value="InterPro"/>
</dbReference>
<dbReference type="PANTHER" id="PTHR48066:SF1">
    <property type="entry name" value="CARNOSINE SYNTHASE 1"/>
    <property type="match status" value="1"/>
</dbReference>
<dbReference type="SUPFAM" id="SSF56059">
    <property type="entry name" value="Glutathione synthetase ATP-binding domain-like"/>
    <property type="match status" value="1"/>
</dbReference>
<reference evidence="2" key="1">
    <citation type="journal article" date="2021" name="Genome Biol. Evol.">
        <title>A High-Quality Reference Genome for a Parasitic Bivalve with Doubly Uniparental Inheritance (Bivalvia: Unionida).</title>
        <authorList>
            <person name="Smith C.H."/>
        </authorList>
    </citation>
    <scope>NUCLEOTIDE SEQUENCE</scope>
    <source>
        <strain evidence="2">CHS0354</strain>
    </source>
</reference>
<dbReference type="Gene3D" id="3.30.470.20">
    <property type="entry name" value="ATP-grasp fold, B domain"/>
    <property type="match status" value="1"/>
</dbReference>
<evidence type="ECO:0000313" key="3">
    <source>
        <dbReference type="Proteomes" id="UP001195483"/>
    </source>
</evidence>
<feature type="domain" description="BL00235/CARNS1 N-terminal" evidence="1">
    <location>
        <begin position="9"/>
        <end position="80"/>
    </location>
</feature>
<dbReference type="Proteomes" id="UP001195483">
    <property type="component" value="Unassembled WGS sequence"/>
</dbReference>
<dbReference type="Pfam" id="PF13535">
    <property type="entry name" value="ATP-grasp_4"/>
    <property type="match status" value="1"/>
</dbReference>
<gene>
    <name evidence="2" type="ORF">CHS0354_037023</name>
</gene>
<protein>
    <recommendedName>
        <fullName evidence="1">BL00235/CARNS1 N-terminal domain-containing protein</fullName>
    </recommendedName>
</protein>
<sequence length="304" mass="34367">MTREHLKQVVLVDSDPNHCAKDKVDEFIHVDFSDHTQDDQHALKIYKHIENRQIKVNGCLTFVEDYVPLAAMCCDLLHLPVITCSYRHIASLYIEHLIFISSIPPRATTKGVLTAKNKSATLDLLIDRTTNIPNCPKTCLYTSWFSPLKSQDDLERIKRVGTFPLIMKLEYGFCAVGTTMVRNAEEIEDKYKEIRAVLQRPKDFVGIGLGHGNTMMAMEYIVSTEHDVDVIIHEKKLVAAFISDNSPTRCKTFTETAACMPSVLPYEKQRQLTVAAYQCCTELGLTNGVFNVEFMMEQTGPKTG</sequence>
<comment type="caution">
    <text evidence="2">The sequence shown here is derived from an EMBL/GenBank/DDBJ whole genome shotgun (WGS) entry which is preliminary data.</text>
</comment>
<dbReference type="Pfam" id="PF18130">
    <property type="entry name" value="ATPgrasp_N"/>
    <property type="match status" value="1"/>
</dbReference>
<name>A0AAE0SL09_9BIVA</name>
<dbReference type="InterPro" id="IPR041472">
    <property type="entry name" value="BL00235/CARNS1_N"/>
</dbReference>
<dbReference type="EMBL" id="JAEAOA010002171">
    <property type="protein sequence ID" value="KAK3593500.1"/>
    <property type="molecule type" value="Genomic_DNA"/>
</dbReference>
<dbReference type="Gene3D" id="3.40.50.20">
    <property type="match status" value="1"/>
</dbReference>
<reference evidence="2" key="2">
    <citation type="journal article" date="2021" name="Genome Biol. Evol.">
        <title>Developing a high-quality reference genome for a parasitic bivalve with doubly uniparental inheritance (Bivalvia: Unionida).</title>
        <authorList>
            <person name="Smith C.H."/>
        </authorList>
    </citation>
    <scope>NUCLEOTIDE SEQUENCE</scope>
    <source>
        <strain evidence="2">CHS0354</strain>
        <tissue evidence="2">Mantle</tissue>
    </source>
</reference>
<evidence type="ECO:0000259" key="1">
    <source>
        <dbReference type="Pfam" id="PF18130"/>
    </source>
</evidence>
<dbReference type="GO" id="GO:0016887">
    <property type="term" value="F:ATP hydrolysis activity"/>
    <property type="evidence" value="ECO:0007669"/>
    <property type="project" value="InterPro"/>
</dbReference>
<dbReference type="GO" id="GO:0035499">
    <property type="term" value="P:carnosine biosynthetic process"/>
    <property type="evidence" value="ECO:0007669"/>
    <property type="project" value="InterPro"/>
</dbReference>
<proteinExistence type="predicted"/>
<dbReference type="AlphaFoldDB" id="A0AAE0SL09"/>
<reference evidence="2" key="3">
    <citation type="submission" date="2023-05" db="EMBL/GenBank/DDBJ databases">
        <authorList>
            <person name="Smith C.H."/>
        </authorList>
    </citation>
    <scope>NUCLEOTIDE SEQUENCE</scope>
    <source>
        <strain evidence="2">CHS0354</strain>
        <tissue evidence="2">Mantle</tissue>
    </source>
</reference>